<evidence type="ECO:0000313" key="1">
    <source>
        <dbReference type="EMBL" id="UWZ37526.1"/>
    </source>
</evidence>
<sequence length="236" mass="26430">MADHHSTKAQVAPGIWDVARPLRGSWWIQWQAERACRKAYGHCWHPEGLTDWWCCMCSADTEGAPPQRCKICTAKPTGPAEQPEPARPEAICHRCGGPNIAWSAPSPLWNSVMRGGSINGEEEFDGIVCPPCFARLAEERGIAELWRFSAGRVHVELETVTPSGRTWDDATWLWREPISAEEPEPHSALNDRGHLRGCDCEECDPAAPRWRRDDTCGREHTYRDGCVYAEQPEGSA</sequence>
<organism evidence="1 2">
    <name type="scientific">Dactylosporangium roseum</name>
    <dbReference type="NCBI Taxonomy" id="47989"/>
    <lineage>
        <taxon>Bacteria</taxon>
        <taxon>Bacillati</taxon>
        <taxon>Actinomycetota</taxon>
        <taxon>Actinomycetes</taxon>
        <taxon>Micromonosporales</taxon>
        <taxon>Micromonosporaceae</taxon>
        <taxon>Dactylosporangium</taxon>
    </lineage>
</organism>
<dbReference type="EMBL" id="CP073721">
    <property type="protein sequence ID" value="UWZ37526.1"/>
    <property type="molecule type" value="Genomic_DNA"/>
</dbReference>
<name>A0ABY5Z678_9ACTN</name>
<keyword evidence="2" id="KW-1185">Reference proteome</keyword>
<evidence type="ECO:0000313" key="2">
    <source>
        <dbReference type="Proteomes" id="UP001058271"/>
    </source>
</evidence>
<dbReference type="Proteomes" id="UP001058271">
    <property type="component" value="Chromosome"/>
</dbReference>
<protein>
    <submittedName>
        <fullName evidence="1">Uncharacterized protein</fullName>
    </submittedName>
</protein>
<reference evidence="1" key="1">
    <citation type="submission" date="2021-04" db="EMBL/GenBank/DDBJ databases">
        <title>Biosynthetic gene clusters of Dactylosporangioum roseum.</title>
        <authorList>
            <person name="Hartkoorn R.C."/>
            <person name="Beaudoing E."/>
            <person name="Hot D."/>
            <person name="Moureu S."/>
        </authorList>
    </citation>
    <scope>NUCLEOTIDE SEQUENCE</scope>
    <source>
        <strain evidence="1">NRRL B-16295</strain>
    </source>
</reference>
<dbReference type="RefSeq" id="WP_260726883.1">
    <property type="nucleotide sequence ID" value="NZ_BAAABS010000070.1"/>
</dbReference>
<proteinExistence type="predicted"/>
<accession>A0ABY5Z678</accession>
<gene>
    <name evidence="1" type="ORF">Drose_04375</name>
</gene>